<reference evidence="8 9" key="1">
    <citation type="submission" date="2023-04" db="EMBL/GenBank/DDBJ databases">
        <title>Genome of Basidiobolus ranarum AG-B5.</title>
        <authorList>
            <person name="Stajich J.E."/>
            <person name="Carter-House D."/>
            <person name="Gryganskyi A."/>
        </authorList>
    </citation>
    <scope>NUCLEOTIDE SEQUENCE [LARGE SCALE GENOMIC DNA]</scope>
    <source>
        <strain evidence="8 9">AG-B5</strain>
    </source>
</reference>
<evidence type="ECO:0000313" key="8">
    <source>
        <dbReference type="EMBL" id="KAK9764642.1"/>
    </source>
</evidence>
<dbReference type="PROSITE" id="PS51503">
    <property type="entry name" value="HIG1"/>
    <property type="match status" value="1"/>
</dbReference>
<dbReference type="InterPro" id="IPR050355">
    <property type="entry name" value="RCF1"/>
</dbReference>
<evidence type="ECO:0000256" key="5">
    <source>
        <dbReference type="ARBA" id="ARBA00023136"/>
    </source>
</evidence>
<evidence type="ECO:0000256" key="2">
    <source>
        <dbReference type="ARBA" id="ARBA00022692"/>
    </source>
</evidence>
<sequence>MSSVIYEEDFKSSSYENAWQRMIKNSKEQPLVVIGTLATIATLVGATLNLKKGNRVAGQQFLKYRIYSQTFTLLALAGGSMYYASKRENKSNMNTTSV</sequence>
<dbReference type="Proteomes" id="UP001479436">
    <property type="component" value="Unassembled WGS sequence"/>
</dbReference>
<dbReference type="InterPro" id="IPR007667">
    <property type="entry name" value="Hypoxia_induced_domain"/>
</dbReference>
<feature type="domain" description="HIG1" evidence="7">
    <location>
        <begin position="3"/>
        <end position="94"/>
    </location>
</feature>
<evidence type="ECO:0000256" key="1">
    <source>
        <dbReference type="ARBA" id="ARBA00004325"/>
    </source>
</evidence>
<dbReference type="Gene3D" id="6.10.140.1320">
    <property type="match status" value="1"/>
</dbReference>
<evidence type="ECO:0000313" key="9">
    <source>
        <dbReference type="Proteomes" id="UP001479436"/>
    </source>
</evidence>
<accession>A0ABR2WT65</accession>
<evidence type="ECO:0000256" key="4">
    <source>
        <dbReference type="ARBA" id="ARBA00023128"/>
    </source>
</evidence>
<protein>
    <submittedName>
        <fullName evidence="8">Respiratory supercomplex factor 1, mitochondrial</fullName>
    </submittedName>
</protein>
<dbReference type="EMBL" id="JASJQH010000392">
    <property type="protein sequence ID" value="KAK9764642.1"/>
    <property type="molecule type" value="Genomic_DNA"/>
</dbReference>
<evidence type="ECO:0000256" key="6">
    <source>
        <dbReference type="SAM" id="Phobius"/>
    </source>
</evidence>
<keyword evidence="3 6" id="KW-1133">Transmembrane helix</keyword>
<name>A0ABR2WT65_9FUNG</name>
<organism evidence="8 9">
    <name type="scientific">Basidiobolus ranarum</name>
    <dbReference type="NCBI Taxonomy" id="34480"/>
    <lineage>
        <taxon>Eukaryota</taxon>
        <taxon>Fungi</taxon>
        <taxon>Fungi incertae sedis</taxon>
        <taxon>Zoopagomycota</taxon>
        <taxon>Entomophthoromycotina</taxon>
        <taxon>Basidiobolomycetes</taxon>
        <taxon>Basidiobolales</taxon>
        <taxon>Basidiobolaceae</taxon>
        <taxon>Basidiobolus</taxon>
    </lineage>
</organism>
<keyword evidence="5 6" id="KW-0472">Membrane</keyword>
<feature type="transmembrane region" description="Helical" evidence="6">
    <location>
        <begin position="66"/>
        <end position="84"/>
    </location>
</feature>
<comment type="subcellular location">
    <subcellularLocation>
        <location evidence="1">Mitochondrion membrane</location>
    </subcellularLocation>
</comment>
<proteinExistence type="predicted"/>
<comment type="caution">
    <text evidence="8">The sequence shown here is derived from an EMBL/GenBank/DDBJ whole genome shotgun (WGS) entry which is preliminary data.</text>
</comment>
<dbReference type="PANTHER" id="PTHR12297:SF3">
    <property type="entry name" value="HIG1 DOMAIN FAMILY MEMBER 1A"/>
    <property type="match status" value="1"/>
</dbReference>
<keyword evidence="9" id="KW-1185">Reference proteome</keyword>
<feature type="transmembrane region" description="Helical" evidence="6">
    <location>
        <begin position="31"/>
        <end position="50"/>
    </location>
</feature>
<evidence type="ECO:0000256" key="3">
    <source>
        <dbReference type="ARBA" id="ARBA00022989"/>
    </source>
</evidence>
<dbReference type="Pfam" id="PF04588">
    <property type="entry name" value="HIG_1_N"/>
    <property type="match status" value="1"/>
</dbReference>
<keyword evidence="2 6" id="KW-0812">Transmembrane</keyword>
<evidence type="ECO:0000259" key="7">
    <source>
        <dbReference type="PROSITE" id="PS51503"/>
    </source>
</evidence>
<keyword evidence="4" id="KW-0496">Mitochondrion</keyword>
<dbReference type="PANTHER" id="PTHR12297">
    <property type="entry name" value="HYPOXIA-INDUCBILE GENE 1 HIG1 -RELATED"/>
    <property type="match status" value="1"/>
</dbReference>
<gene>
    <name evidence="8" type="primary">RCF1_1</name>
    <name evidence="8" type="ORF">K7432_007699</name>
</gene>